<dbReference type="Pfam" id="PF04577">
    <property type="entry name" value="Glyco_transf_61"/>
    <property type="match status" value="1"/>
</dbReference>
<comment type="caution">
    <text evidence="9">The sequence shown here is derived from an EMBL/GenBank/DDBJ whole genome shotgun (WGS) entry which is preliminary data.</text>
</comment>
<accession>A0A427XTN0</accession>
<keyword evidence="7" id="KW-0325">Glycoprotein</keyword>
<dbReference type="GO" id="GO:0016757">
    <property type="term" value="F:glycosyltransferase activity"/>
    <property type="evidence" value="ECO:0007669"/>
    <property type="project" value="UniProtKB-KW"/>
</dbReference>
<gene>
    <name evidence="9" type="ORF">EHS25_006127</name>
</gene>
<evidence type="ECO:0000313" key="10">
    <source>
        <dbReference type="Proteomes" id="UP000279259"/>
    </source>
</evidence>
<keyword evidence="10" id="KW-1185">Reference proteome</keyword>
<reference evidence="9 10" key="1">
    <citation type="submission" date="2018-11" db="EMBL/GenBank/DDBJ databases">
        <title>Genome sequence of Saitozyma podzolica DSM 27192.</title>
        <authorList>
            <person name="Aliyu H."/>
            <person name="Gorte O."/>
            <person name="Ochsenreither K."/>
        </authorList>
    </citation>
    <scope>NUCLEOTIDE SEQUENCE [LARGE SCALE GENOMIC DNA]</scope>
    <source>
        <strain evidence="9 10">DSM 27192</strain>
    </source>
</reference>
<evidence type="ECO:0000256" key="6">
    <source>
        <dbReference type="ARBA" id="ARBA00023136"/>
    </source>
</evidence>
<keyword evidence="5" id="KW-1133">Transmembrane helix</keyword>
<evidence type="ECO:0000313" key="9">
    <source>
        <dbReference type="EMBL" id="RSH82194.1"/>
    </source>
</evidence>
<keyword evidence="4" id="KW-0812">Transmembrane</keyword>
<dbReference type="AlphaFoldDB" id="A0A427XTN0"/>
<dbReference type="Proteomes" id="UP000279259">
    <property type="component" value="Unassembled WGS sequence"/>
</dbReference>
<dbReference type="PANTHER" id="PTHR20961">
    <property type="entry name" value="GLYCOSYLTRANSFERASE"/>
    <property type="match status" value="1"/>
</dbReference>
<evidence type="ECO:0000256" key="2">
    <source>
        <dbReference type="ARBA" id="ARBA00022676"/>
    </source>
</evidence>
<organism evidence="9 10">
    <name type="scientific">Saitozyma podzolica</name>
    <dbReference type="NCBI Taxonomy" id="1890683"/>
    <lineage>
        <taxon>Eukaryota</taxon>
        <taxon>Fungi</taxon>
        <taxon>Dikarya</taxon>
        <taxon>Basidiomycota</taxon>
        <taxon>Agaricomycotina</taxon>
        <taxon>Tremellomycetes</taxon>
        <taxon>Tremellales</taxon>
        <taxon>Trimorphomycetaceae</taxon>
        <taxon>Saitozyma</taxon>
    </lineage>
</organism>
<dbReference type="GO" id="GO:0016020">
    <property type="term" value="C:membrane"/>
    <property type="evidence" value="ECO:0007669"/>
    <property type="project" value="UniProtKB-SubCell"/>
</dbReference>
<evidence type="ECO:0000256" key="1">
    <source>
        <dbReference type="ARBA" id="ARBA00004167"/>
    </source>
</evidence>
<dbReference type="EMBL" id="RSCD01000028">
    <property type="protein sequence ID" value="RSH82194.1"/>
    <property type="molecule type" value="Genomic_DNA"/>
</dbReference>
<dbReference type="PANTHER" id="PTHR20961:SF38">
    <property type="entry name" value="PROTEIN O-LINKED-MANNOSE BETA-1,4-N-ACETYLGLUCOSAMINYLTRANSFERASE 2"/>
    <property type="match status" value="1"/>
</dbReference>
<evidence type="ECO:0000259" key="8">
    <source>
        <dbReference type="Pfam" id="PF04577"/>
    </source>
</evidence>
<evidence type="ECO:0000256" key="3">
    <source>
        <dbReference type="ARBA" id="ARBA00022679"/>
    </source>
</evidence>
<keyword evidence="6" id="KW-0472">Membrane</keyword>
<evidence type="ECO:0000256" key="7">
    <source>
        <dbReference type="ARBA" id="ARBA00023180"/>
    </source>
</evidence>
<protein>
    <recommendedName>
        <fullName evidence="8">Glycosyltransferase 61 catalytic domain-containing protein</fullName>
    </recommendedName>
</protein>
<name>A0A427XTN0_9TREE</name>
<sequence>MGRSRSRAVVVYATLSLALWVLLGPLGLGAGIDLPSFDFLPRKRTSGNTRDHGIRSTSPDTKRLQNLKLTSMLSHAAGFSVIENLYWYNSTYFFLTDQPWQFPDLTRVANFDLSSQPHSEDEIAAKIWNIWLGPVSPEVQEKHQLGSSISLDDAEEMFANPVILDSPMMINNDPKFINHMYHWLGETFLGAWRVWSNYALRTGLTLPNFKTVAFIKAWTRSDLPPGTPNDLVWDDLPGANKWFTEKFFPGVTIEDRPIWEERAESGKIFLIPMAVIADRRGGHWGPSAAWKPWGDVLRLPVSSDWLVNLRDRVLENYAGPFSLKRSTRKPKLLYLSRQSAGRSLRDQDHEDLVIELQKLHVEGLVDYEEVEFDKSVPFQDQVAKISTVDILVAVHGNGLTHTLWMSPGGYVFEMQPAGCTVTDYSPLAITNQIQHYMVHETTFCTPRDCPKRGCEKDAGINSDSIPVTPSVITDQIRLIVAGEAENEVDIPIR</sequence>
<keyword evidence="2" id="KW-0328">Glycosyltransferase</keyword>
<dbReference type="InterPro" id="IPR007657">
    <property type="entry name" value="Glycosyltransferase_61"/>
</dbReference>
<proteinExistence type="predicted"/>
<comment type="subcellular location">
    <subcellularLocation>
        <location evidence="1">Membrane</location>
        <topology evidence="1">Single-pass membrane protein</topology>
    </subcellularLocation>
</comment>
<dbReference type="InterPro" id="IPR049625">
    <property type="entry name" value="Glyco_transf_61_cat"/>
</dbReference>
<feature type="domain" description="Glycosyltransferase 61 catalytic" evidence="8">
    <location>
        <begin position="325"/>
        <end position="410"/>
    </location>
</feature>
<evidence type="ECO:0000256" key="4">
    <source>
        <dbReference type="ARBA" id="ARBA00022692"/>
    </source>
</evidence>
<keyword evidence="3" id="KW-0808">Transferase</keyword>
<dbReference type="OrthoDB" id="529273at2759"/>
<evidence type="ECO:0000256" key="5">
    <source>
        <dbReference type="ARBA" id="ARBA00022989"/>
    </source>
</evidence>